<evidence type="ECO:0000313" key="2">
    <source>
        <dbReference type="Proteomes" id="UP000798662"/>
    </source>
</evidence>
<reference evidence="1" key="1">
    <citation type="submission" date="2019-11" db="EMBL/GenBank/DDBJ databases">
        <title>Nori genome reveals adaptations in red seaweeds to the harsh intertidal environment.</title>
        <authorList>
            <person name="Wang D."/>
            <person name="Mao Y."/>
        </authorList>
    </citation>
    <scope>NUCLEOTIDE SEQUENCE</scope>
    <source>
        <tissue evidence="1">Gametophyte</tissue>
    </source>
</reference>
<keyword evidence="2" id="KW-1185">Reference proteome</keyword>
<dbReference type="Proteomes" id="UP000798662">
    <property type="component" value="Chromosome 3"/>
</dbReference>
<protein>
    <submittedName>
        <fullName evidence="1">Uncharacterized protein</fullName>
    </submittedName>
</protein>
<dbReference type="EMBL" id="CM020620">
    <property type="protein sequence ID" value="KAK1869837.1"/>
    <property type="molecule type" value="Genomic_DNA"/>
</dbReference>
<gene>
    <name evidence="1" type="ORF">I4F81_012302</name>
</gene>
<proteinExistence type="predicted"/>
<sequence length="258" mass="25934">MAPRCAPRLAAAAAVAAAAVAAAVVVVVPAPAAAAVAAPRVPTGGHDAASRLTVFQGVGDKAVVGGANEEDEPLQCLPSLAPACDLGAHLALPSMEKCLPRARTEEAAAARSAFARIESLVAAARPAPTGPCCYATAAVVAIQEALVALAPAVRCPTGAPISAGTGASTNWGEGGGPTAGSNSVVIPGDDRLWCCDAQHYAPNDPAHRPCCVDGCYEMAATLGWLGYTLDSCCVVLNNREQYGRVCPAGTLNQVLVNW</sequence>
<evidence type="ECO:0000313" key="1">
    <source>
        <dbReference type="EMBL" id="KAK1869837.1"/>
    </source>
</evidence>
<comment type="caution">
    <text evidence="1">The sequence shown here is derived from an EMBL/GenBank/DDBJ whole genome shotgun (WGS) entry which is preliminary data.</text>
</comment>
<accession>A0ACC3CI30</accession>
<name>A0ACC3CI30_PYRYE</name>
<organism evidence="1 2">
    <name type="scientific">Pyropia yezoensis</name>
    <name type="common">Susabi-nori</name>
    <name type="synonym">Porphyra yezoensis</name>
    <dbReference type="NCBI Taxonomy" id="2788"/>
    <lineage>
        <taxon>Eukaryota</taxon>
        <taxon>Rhodophyta</taxon>
        <taxon>Bangiophyceae</taxon>
        <taxon>Bangiales</taxon>
        <taxon>Bangiaceae</taxon>
        <taxon>Pyropia</taxon>
    </lineage>
</organism>